<evidence type="ECO:0000256" key="8">
    <source>
        <dbReference type="ARBA" id="ARBA00023065"/>
    </source>
</evidence>
<feature type="transmembrane region" description="Helical" evidence="12">
    <location>
        <begin position="129"/>
        <end position="150"/>
    </location>
</feature>
<evidence type="ECO:0000256" key="10">
    <source>
        <dbReference type="ARBA" id="ARBA00023180"/>
    </source>
</evidence>
<dbReference type="GO" id="GO:0010215">
    <property type="term" value="P:cellulose microfibril organization"/>
    <property type="evidence" value="ECO:0007669"/>
    <property type="project" value="InterPro"/>
</dbReference>
<evidence type="ECO:0000259" key="13">
    <source>
        <dbReference type="PROSITE" id="PS51201"/>
    </source>
</evidence>
<dbReference type="PROSITE" id="PS51201">
    <property type="entry name" value="RCK_N"/>
    <property type="match status" value="1"/>
</dbReference>
<reference evidence="14 15" key="1">
    <citation type="journal article" date="2018" name="Science">
        <title>The opium poppy genome and morphinan production.</title>
        <authorList>
            <person name="Guo L."/>
            <person name="Winzer T."/>
            <person name="Yang X."/>
            <person name="Li Y."/>
            <person name="Ning Z."/>
            <person name="He Z."/>
            <person name="Teodor R."/>
            <person name="Lu Y."/>
            <person name="Bowser T.A."/>
            <person name="Graham I.A."/>
            <person name="Ye K."/>
        </authorList>
    </citation>
    <scope>NUCLEOTIDE SEQUENCE [LARGE SCALE GENOMIC DNA]</scope>
    <source>
        <strain evidence="15">cv. HN1</strain>
        <tissue evidence="14">Leaves</tissue>
    </source>
</reference>
<evidence type="ECO:0000256" key="1">
    <source>
        <dbReference type="ARBA" id="ARBA00004127"/>
    </source>
</evidence>
<keyword evidence="9 12" id="KW-0472">Membrane</keyword>
<dbReference type="GO" id="GO:0006813">
    <property type="term" value="P:potassium ion transport"/>
    <property type="evidence" value="ECO:0007669"/>
    <property type="project" value="InterPro"/>
</dbReference>
<evidence type="ECO:0000256" key="5">
    <source>
        <dbReference type="ARBA" id="ARBA00022692"/>
    </source>
</evidence>
<keyword evidence="4" id="KW-0813">Transport</keyword>
<evidence type="ECO:0000256" key="12">
    <source>
        <dbReference type="SAM" id="Phobius"/>
    </source>
</evidence>
<proteinExistence type="inferred from homology"/>
<dbReference type="Proteomes" id="UP000316621">
    <property type="component" value="Chromosome 10"/>
</dbReference>
<comment type="similarity">
    <text evidence="3">Belongs to the castor/pollux (TC 1.A.1.23) family.</text>
</comment>
<evidence type="ECO:0000256" key="11">
    <source>
        <dbReference type="SAM" id="MobiDB-lite"/>
    </source>
</evidence>
<feature type="transmembrane region" description="Helical" evidence="12">
    <location>
        <begin position="182"/>
        <end position="202"/>
    </location>
</feature>
<feature type="compositionally biased region" description="Basic residues" evidence="11">
    <location>
        <begin position="883"/>
        <end position="893"/>
    </location>
</feature>
<name>A0A4Y7L7M9_PAPSO</name>
<dbReference type="PANTHER" id="PTHR31563">
    <property type="entry name" value="ION CHANNEL POLLUX-RELATED"/>
    <property type="match status" value="1"/>
</dbReference>
<dbReference type="GO" id="GO:0016020">
    <property type="term" value="C:membrane"/>
    <property type="evidence" value="ECO:0007669"/>
    <property type="project" value="InterPro"/>
</dbReference>
<evidence type="ECO:0000256" key="6">
    <source>
        <dbReference type="ARBA" id="ARBA00022729"/>
    </source>
</evidence>
<comment type="similarity">
    <text evidence="2">Belongs to the COBRA family.</text>
</comment>
<keyword evidence="15" id="KW-1185">Reference proteome</keyword>
<dbReference type="STRING" id="3469.A0A4Y7L7M9"/>
<dbReference type="InterPro" id="IPR006918">
    <property type="entry name" value="COBRA_pln"/>
</dbReference>
<dbReference type="SUPFAM" id="SSF81324">
    <property type="entry name" value="Voltage-gated potassium channels"/>
    <property type="match status" value="1"/>
</dbReference>
<dbReference type="InterPro" id="IPR044849">
    <property type="entry name" value="CASTOR/POLLUX/SYM8-like"/>
</dbReference>
<dbReference type="Pfam" id="PF25079">
    <property type="entry name" value="COB_C"/>
    <property type="match status" value="2"/>
</dbReference>
<evidence type="ECO:0000313" key="14">
    <source>
        <dbReference type="EMBL" id="RZC80620.1"/>
    </source>
</evidence>
<dbReference type="Gramene" id="RZC80620">
    <property type="protein sequence ID" value="RZC80620"/>
    <property type="gene ID" value="C5167_043209"/>
</dbReference>
<feature type="compositionally biased region" description="Basic and acidic residues" evidence="11">
    <location>
        <begin position="861"/>
        <end position="873"/>
    </location>
</feature>
<keyword evidence="7 12" id="KW-1133">Transmembrane helix</keyword>
<feature type="domain" description="RCK N-terminal" evidence="13">
    <location>
        <begin position="197"/>
        <end position="335"/>
    </location>
</feature>
<keyword evidence="5 12" id="KW-0812">Transmembrane</keyword>
<evidence type="ECO:0000256" key="2">
    <source>
        <dbReference type="ARBA" id="ARBA00005507"/>
    </source>
</evidence>
<evidence type="ECO:0000256" key="9">
    <source>
        <dbReference type="ARBA" id="ARBA00023136"/>
    </source>
</evidence>
<protein>
    <recommendedName>
        <fullName evidence="13">RCK N-terminal domain-containing protein</fullName>
    </recommendedName>
</protein>
<evidence type="ECO:0000313" key="15">
    <source>
        <dbReference type="Proteomes" id="UP000316621"/>
    </source>
</evidence>
<evidence type="ECO:0000256" key="3">
    <source>
        <dbReference type="ARBA" id="ARBA00008577"/>
    </source>
</evidence>
<keyword evidence="8" id="KW-0406">Ion transport</keyword>
<feature type="region of interest" description="Disordered" evidence="11">
    <location>
        <begin position="841"/>
        <end position="905"/>
    </location>
</feature>
<dbReference type="GO" id="GO:0012505">
    <property type="term" value="C:endomembrane system"/>
    <property type="evidence" value="ECO:0007669"/>
    <property type="project" value="UniProtKB-SubCell"/>
</dbReference>
<gene>
    <name evidence="14" type="ORF">C5167_043209</name>
</gene>
<sequence length="1286" mass="143963">MDSETHKGFNQNSAPGIKLFDESNGEIINLHRLYRGNDVDVEDNRKFLEFEDDRISYMYFDNANSRTVALHTVLIVLVTPLLLYVFLDYLPYVKILLKRTENNEEEVPLKKRVAYRVDVFFSVYPCVKLIALLFATILLIGCGGLALYAVSDRSLAEALWLTWTFIADAGNPADRVGTGPRIVSVSISSGGMLIFAMMLGLVSDAISEKGSLLKQLAIANKSIGGGVVVVLAERDKEEMEMDIAKLEFDFMGTSVICRSGSPLILADLKKVSASKARAIIVLASDENADQSDARALRVVLSLSGVKEGLSGHVVVEMSDLYNEPLVKLVGGDVIETLVAHDVIGRLMIQCALQPGLAQIWEDILGFENAEFYIKRWPELDDAVPCGVKVAANGGKIVLNPDDDYVLKEGDKILVIAEDDDMYCPDPMPEDSALEHKEAVGGKLHPNSRCIFLGIDLVGQWLKIEIDGVGERCGYFPKIFTPPKYPEKILFCGWRRDIHDMIMVLEALLAQGSELWMFNEVPVEERERKLIDGGLDISGLANLSLVYRYGNAVIRRHLESPPLETFDSSLEDSIVHSDSRSLATLLLIRDIQQASDKSIIISEILDSRTRNLVSVSRISDYVLSNEFVSMALAMVAEDKQINRVLEELFAEEGSEMCIRPAEFYLYDQEELCFYDIMRRGQQIRDRCWLSTIYSRPRYGYDQLDPHGMIEIKWDILTWEDDTYNAQISILNKQAFRHIENPGWRLSWTWQNKEVIWSMSGAKATEQGDCTRIKGSIPPHSCEQRPVIIDLLPGAPYNMQTSNCCKAGVLTTEIQDPSKHGAFFRMSVGKALFMEIINGTAKPSVNQTAPATPAAPPPDDGDQEKQRDTGKDKRQSPAKVASHDKNHKKKHHFNVKRSDGNTNTTVKIPDPVDMIIPQNFSIGIPGYTCGPRKLVAPTKFLVDNGRRKTQALYTWKLTCTYSQMQASQTPTCCVSMSSFYNETIVQCPTCSCACRRDPTKHCVDPTKYLQPLIELPHSEDEVVPPKVRLPCTTSTTLQNYSDWSLVVQHPNLKSLVQVFSFNYKPLLVFPINDTGMFWGIPFYNNMLMRSSVEAGNVQTEILFKKDPGFTFGGGFAFPWKLSFNGDACVMPPPDQYPRLPNSGFSLSSNSTRLSARVRNLLKGTKRMSPKITETEKELEKEGLNRPITETRMNRCGLMLAHGLGMLDEMAAVSDGDGFHLPLPRETDEIGLWMCRDNSFTSQPSAKIPRWRMFGSNNTWTGQGVVESVAGQQTDKLVLSELWQDLVKV</sequence>
<accession>A0A4Y7L7M9</accession>
<dbReference type="InterPro" id="IPR010420">
    <property type="entry name" value="CASTOR/POLLUX/SYM8_dom"/>
</dbReference>
<keyword evidence="6" id="KW-0732">Signal</keyword>
<dbReference type="Gene3D" id="3.40.50.720">
    <property type="entry name" value="NAD(P)-binding Rossmann-like Domain"/>
    <property type="match status" value="1"/>
</dbReference>
<dbReference type="EMBL" id="CM010724">
    <property type="protein sequence ID" value="RZC80620.1"/>
    <property type="molecule type" value="Genomic_DNA"/>
</dbReference>
<comment type="subcellular location">
    <subcellularLocation>
        <location evidence="1">Endomembrane system</location>
        <topology evidence="1">Multi-pass membrane protein</topology>
    </subcellularLocation>
</comment>
<dbReference type="InterPro" id="IPR056900">
    <property type="entry name" value="COB_C"/>
</dbReference>
<dbReference type="Pfam" id="PF04833">
    <property type="entry name" value="COBRA"/>
    <property type="match status" value="2"/>
</dbReference>
<organism evidence="14 15">
    <name type="scientific">Papaver somniferum</name>
    <name type="common">Opium poppy</name>
    <dbReference type="NCBI Taxonomy" id="3469"/>
    <lineage>
        <taxon>Eukaryota</taxon>
        <taxon>Viridiplantae</taxon>
        <taxon>Streptophyta</taxon>
        <taxon>Embryophyta</taxon>
        <taxon>Tracheophyta</taxon>
        <taxon>Spermatophyta</taxon>
        <taxon>Magnoliopsida</taxon>
        <taxon>Ranunculales</taxon>
        <taxon>Papaveraceae</taxon>
        <taxon>Papaveroideae</taxon>
        <taxon>Papaver</taxon>
    </lineage>
</organism>
<dbReference type="InterPro" id="IPR003148">
    <property type="entry name" value="RCK_N"/>
</dbReference>
<feature type="transmembrane region" description="Helical" evidence="12">
    <location>
        <begin position="68"/>
        <end position="87"/>
    </location>
</feature>
<evidence type="ECO:0000256" key="4">
    <source>
        <dbReference type="ARBA" id="ARBA00022448"/>
    </source>
</evidence>
<evidence type="ECO:0000256" key="7">
    <source>
        <dbReference type="ARBA" id="ARBA00022989"/>
    </source>
</evidence>
<keyword evidence="10" id="KW-0325">Glycoprotein</keyword>
<dbReference type="Pfam" id="PF06241">
    <property type="entry name" value="Castor_Poll_mid"/>
    <property type="match status" value="1"/>
</dbReference>
<dbReference type="PANTHER" id="PTHR31563:SF10">
    <property type="entry name" value="ION CHANNEL POLLUX-RELATED"/>
    <property type="match status" value="1"/>
</dbReference>